<keyword evidence="3" id="KW-0804">Transcription</keyword>
<dbReference type="SMART" id="SM00354">
    <property type="entry name" value="HTH_LACI"/>
    <property type="match status" value="1"/>
</dbReference>
<evidence type="ECO:0000259" key="4">
    <source>
        <dbReference type="PROSITE" id="PS50932"/>
    </source>
</evidence>
<keyword evidence="2 5" id="KW-0238">DNA-binding</keyword>
<dbReference type="Gene3D" id="1.10.260.40">
    <property type="entry name" value="lambda repressor-like DNA-binding domains"/>
    <property type="match status" value="1"/>
</dbReference>
<accession>A0ABU5N4Q3</accession>
<reference evidence="5 6" key="1">
    <citation type="submission" date="2023-10" db="EMBL/GenBank/DDBJ databases">
        <title>Microbacterium xanthum sp. nov., isolated from seaweed.</title>
        <authorList>
            <person name="Lee S.D."/>
        </authorList>
    </citation>
    <scope>NUCLEOTIDE SEQUENCE [LARGE SCALE GENOMIC DNA]</scope>
    <source>
        <strain evidence="5 6">KCTC 19124</strain>
    </source>
</reference>
<protein>
    <submittedName>
        <fullName evidence="5">LacI family DNA-binding transcriptional regulator</fullName>
    </submittedName>
</protein>
<dbReference type="EMBL" id="JAWJYN010000001">
    <property type="protein sequence ID" value="MDZ8161038.1"/>
    <property type="molecule type" value="Genomic_DNA"/>
</dbReference>
<dbReference type="InterPro" id="IPR046335">
    <property type="entry name" value="LacI/GalR-like_sensor"/>
</dbReference>
<dbReference type="PROSITE" id="PS50932">
    <property type="entry name" value="HTH_LACI_2"/>
    <property type="match status" value="1"/>
</dbReference>
<dbReference type="SUPFAM" id="SSF47413">
    <property type="entry name" value="lambda repressor-like DNA-binding domains"/>
    <property type="match status" value="1"/>
</dbReference>
<dbReference type="PANTHER" id="PTHR30146:SF109">
    <property type="entry name" value="HTH-TYPE TRANSCRIPTIONAL REGULATOR GALS"/>
    <property type="match status" value="1"/>
</dbReference>
<sequence length="345" mass="36115">MSVSIKEVAAAAGVSVGTVSNVLNRPDKVSEATAQRVTAAIESLGFVRNDAARQLRAGRSRSIGLVVLDAANPFFAEVARGVEDRAAEAGMVVLLGNTDEASAREDAYLELFREQRVNGVLITPTGDDTAKLERLRAAGIPVVLVDREAPDSGLASVAVDDVEGGHLAVAHLLANGRRRVAFVGGSPSIRQVSDRLAGARRAVDEVEGAVLQTMEVATLTVLQGRAAGERIVAMPAEKRPDAVFAANDLLAVGLLQAFALMSDIRVPEDIALVGYDDIDFASATVVPLSSVRQPASAIGRSAVDLLLREIDGAAEERTVRFRPELVVRASSAVHMTTASAGPVEA</sequence>
<name>A0ABU5N4Q3_9MICO</name>
<comment type="caution">
    <text evidence="5">The sequence shown here is derived from an EMBL/GenBank/DDBJ whole genome shotgun (WGS) entry which is preliminary data.</text>
</comment>
<dbReference type="PROSITE" id="PS00356">
    <property type="entry name" value="HTH_LACI_1"/>
    <property type="match status" value="1"/>
</dbReference>
<dbReference type="GO" id="GO:0003677">
    <property type="term" value="F:DNA binding"/>
    <property type="evidence" value="ECO:0007669"/>
    <property type="project" value="UniProtKB-KW"/>
</dbReference>
<dbReference type="Proteomes" id="UP001291912">
    <property type="component" value="Unassembled WGS sequence"/>
</dbReference>
<evidence type="ECO:0000256" key="3">
    <source>
        <dbReference type="ARBA" id="ARBA00023163"/>
    </source>
</evidence>
<dbReference type="InterPro" id="IPR028082">
    <property type="entry name" value="Peripla_BP_I"/>
</dbReference>
<evidence type="ECO:0000313" key="6">
    <source>
        <dbReference type="Proteomes" id="UP001291912"/>
    </source>
</evidence>
<feature type="domain" description="HTH lacI-type" evidence="4">
    <location>
        <begin position="3"/>
        <end position="57"/>
    </location>
</feature>
<dbReference type="Pfam" id="PF13377">
    <property type="entry name" value="Peripla_BP_3"/>
    <property type="match status" value="1"/>
</dbReference>
<dbReference type="SUPFAM" id="SSF53822">
    <property type="entry name" value="Periplasmic binding protein-like I"/>
    <property type="match status" value="1"/>
</dbReference>
<evidence type="ECO:0000313" key="5">
    <source>
        <dbReference type="EMBL" id="MDZ8161038.1"/>
    </source>
</evidence>
<dbReference type="InterPro" id="IPR000843">
    <property type="entry name" value="HTH_LacI"/>
</dbReference>
<dbReference type="CDD" id="cd06293">
    <property type="entry name" value="PBP1_LacI-like"/>
    <property type="match status" value="1"/>
</dbReference>
<dbReference type="CDD" id="cd01392">
    <property type="entry name" value="HTH_LacI"/>
    <property type="match status" value="1"/>
</dbReference>
<keyword evidence="1" id="KW-0805">Transcription regulation</keyword>
<dbReference type="Pfam" id="PF00356">
    <property type="entry name" value="LacI"/>
    <property type="match status" value="1"/>
</dbReference>
<organism evidence="5 6">
    <name type="scientific">Microbacterium aquimaris</name>
    <dbReference type="NCBI Taxonomy" id="459816"/>
    <lineage>
        <taxon>Bacteria</taxon>
        <taxon>Bacillati</taxon>
        <taxon>Actinomycetota</taxon>
        <taxon>Actinomycetes</taxon>
        <taxon>Micrococcales</taxon>
        <taxon>Microbacteriaceae</taxon>
        <taxon>Microbacterium</taxon>
    </lineage>
</organism>
<gene>
    <name evidence="5" type="ORF">R2Q92_04265</name>
</gene>
<dbReference type="PANTHER" id="PTHR30146">
    <property type="entry name" value="LACI-RELATED TRANSCRIPTIONAL REPRESSOR"/>
    <property type="match status" value="1"/>
</dbReference>
<dbReference type="RefSeq" id="WP_194423702.1">
    <property type="nucleotide sequence ID" value="NZ_BAAAPT010000001.1"/>
</dbReference>
<evidence type="ECO:0000256" key="2">
    <source>
        <dbReference type="ARBA" id="ARBA00023125"/>
    </source>
</evidence>
<keyword evidence="6" id="KW-1185">Reference proteome</keyword>
<dbReference type="Gene3D" id="3.40.50.2300">
    <property type="match status" value="2"/>
</dbReference>
<evidence type="ECO:0000256" key="1">
    <source>
        <dbReference type="ARBA" id="ARBA00023015"/>
    </source>
</evidence>
<proteinExistence type="predicted"/>
<dbReference type="InterPro" id="IPR010982">
    <property type="entry name" value="Lambda_DNA-bd_dom_sf"/>
</dbReference>